<dbReference type="Pfam" id="PF00590">
    <property type="entry name" value="TP_methylase"/>
    <property type="match status" value="1"/>
</dbReference>
<dbReference type="Gene3D" id="3.30.950.10">
    <property type="entry name" value="Methyltransferase, Cobalt-precorrin-4 Transmethylase, Domain 2"/>
    <property type="match status" value="1"/>
</dbReference>
<evidence type="ECO:0000256" key="1">
    <source>
        <dbReference type="ARBA" id="ARBA00022490"/>
    </source>
</evidence>
<dbReference type="InterPro" id="IPR014776">
    <property type="entry name" value="4pyrrole_Mease_sub2"/>
</dbReference>
<dbReference type="GO" id="GO:0008168">
    <property type="term" value="F:methyltransferase activity"/>
    <property type="evidence" value="ECO:0007669"/>
    <property type="project" value="UniProtKB-KW"/>
</dbReference>
<dbReference type="RefSeq" id="WP_368846705.1">
    <property type="nucleotide sequence ID" value="NZ_CP194411.1"/>
</dbReference>
<keyword evidence="1 6" id="KW-0963">Cytoplasm</keyword>
<evidence type="ECO:0000313" key="8">
    <source>
        <dbReference type="EMBL" id="MEX5284731.1"/>
    </source>
</evidence>
<gene>
    <name evidence="6 8" type="primary">rsmI</name>
    <name evidence="8" type="ORF">QCO44_03620</name>
</gene>
<evidence type="ECO:0000256" key="3">
    <source>
        <dbReference type="ARBA" id="ARBA00022603"/>
    </source>
</evidence>
<evidence type="ECO:0000256" key="6">
    <source>
        <dbReference type="HAMAP-Rule" id="MF_01877"/>
    </source>
</evidence>
<dbReference type="InterPro" id="IPR035996">
    <property type="entry name" value="4pyrrol_Methylase_sf"/>
</dbReference>
<keyword evidence="4 6" id="KW-0808">Transferase</keyword>
<feature type="domain" description="Tetrapyrrole methylase" evidence="7">
    <location>
        <begin position="13"/>
        <end position="213"/>
    </location>
</feature>
<proteinExistence type="inferred from homology"/>
<dbReference type="NCBIfam" id="TIGR00096">
    <property type="entry name" value="16S rRNA (cytidine(1402)-2'-O)-methyltransferase"/>
    <property type="match status" value="1"/>
</dbReference>
<evidence type="ECO:0000313" key="9">
    <source>
        <dbReference type="Proteomes" id="UP001559623"/>
    </source>
</evidence>
<comment type="subcellular location">
    <subcellularLocation>
        <location evidence="6">Cytoplasm</location>
    </subcellularLocation>
</comment>
<dbReference type="EC" id="2.1.1.198" evidence="6"/>
<dbReference type="CDD" id="cd11648">
    <property type="entry name" value="RsmI"/>
    <property type="match status" value="1"/>
</dbReference>
<keyword evidence="9" id="KW-1185">Reference proteome</keyword>
<keyword evidence="2 6" id="KW-0698">rRNA processing</keyword>
<accession>A0ABV3X3F4</accession>
<comment type="function">
    <text evidence="6">Catalyzes the 2'-O-methylation of the ribose of cytidine 1402 (C1402) in 16S rRNA.</text>
</comment>
<keyword evidence="5 6" id="KW-0949">S-adenosyl-L-methionine</keyword>
<dbReference type="InterPro" id="IPR008189">
    <property type="entry name" value="rRNA_ssu_MeTfrase_I"/>
</dbReference>
<comment type="catalytic activity">
    <reaction evidence="6">
        <text>cytidine(1402) in 16S rRNA + S-adenosyl-L-methionine = 2'-O-methylcytidine(1402) in 16S rRNA + S-adenosyl-L-homocysteine + H(+)</text>
        <dbReference type="Rhea" id="RHEA:42924"/>
        <dbReference type="Rhea" id="RHEA-COMP:10285"/>
        <dbReference type="Rhea" id="RHEA-COMP:10286"/>
        <dbReference type="ChEBI" id="CHEBI:15378"/>
        <dbReference type="ChEBI" id="CHEBI:57856"/>
        <dbReference type="ChEBI" id="CHEBI:59789"/>
        <dbReference type="ChEBI" id="CHEBI:74495"/>
        <dbReference type="ChEBI" id="CHEBI:82748"/>
        <dbReference type="EC" id="2.1.1.198"/>
    </reaction>
</comment>
<dbReference type="GO" id="GO:0032259">
    <property type="term" value="P:methylation"/>
    <property type="evidence" value="ECO:0007669"/>
    <property type="project" value="UniProtKB-KW"/>
</dbReference>
<organism evidence="8 9">
    <name type="scientific">Selenomonas sputigena</name>
    <dbReference type="NCBI Taxonomy" id="69823"/>
    <lineage>
        <taxon>Bacteria</taxon>
        <taxon>Bacillati</taxon>
        <taxon>Bacillota</taxon>
        <taxon>Negativicutes</taxon>
        <taxon>Selenomonadales</taxon>
        <taxon>Selenomonadaceae</taxon>
        <taxon>Selenomonas</taxon>
    </lineage>
</organism>
<evidence type="ECO:0000259" key="7">
    <source>
        <dbReference type="Pfam" id="PF00590"/>
    </source>
</evidence>
<keyword evidence="3 6" id="KW-0489">Methyltransferase</keyword>
<dbReference type="InterPro" id="IPR014777">
    <property type="entry name" value="4pyrrole_Mease_sub1"/>
</dbReference>
<dbReference type="HAMAP" id="MF_01877">
    <property type="entry name" value="16SrRNA_methyltr_I"/>
    <property type="match status" value="1"/>
</dbReference>
<dbReference type="PANTHER" id="PTHR46111">
    <property type="entry name" value="RIBOSOMAL RNA SMALL SUBUNIT METHYLTRANSFERASE I"/>
    <property type="match status" value="1"/>
</dbReference>
<evidence type="ECO:0000256" key="2">
    <source>
        <dbReference type="ARBA" id="ARBA00022552"/>
    </source>
</evidence>
<name>A0ABV3X3F4_9FIRM</name>
<dbReference type="Proteomes" id="UP001559623">
    <property type="component" value="Unassembled WGS sequence"/>
</dbReference>
<protein>
    <recommendedName>
        <fullName evidence="6">Ribosomal RNA small subunit methyltransferase I</fullName>
        <ecNumber evidence="6">2.1.1.198</ecNumber>
    </recommendedName>
    <alternativeName>
        <fullName evidence="6">16S rRNA 2'-O-ribose C1402 methyltransferase</fullName>
    </alternativeName>
    <alternativeName>
        <fullName evidence="6">rRNA (cytidine-2'-O-)-methyltransferase RsmI</fullName>
    </alternativeName>
</protein>
<dbReference type="EMBL" id="JARVLH010000002">
    <property type="protein sequence ID" value="MEX5284731.1"/>
    <property type="molecule type" value="Genomic_DNA"/>
</dbReference>
<sequence length="289" mass="31609">MEGKASGEKKPGTLYLAATPIGNLEDMTFRAVRLLAEAALIAAEDTRHTRKLLARYDIHTPLASYHEHNKFEKGPELLAFLLAGNDIVCVSDAGLPGIADPGSHLAALAIEAGIDVSPLPGANAALSALICSGLDTRQFTFLGFLPRTAKKRCALLSDLAARRETLLFYEAPHHLKETLEELSRTFGEGRRAVAAREITKRYEEFRRGSLGELLAHYEAQTPRGEFVILVAGADGEPEELPPAAEETPVGLVARLMEEGLTKKEAMREAARRFHVGRREIYRVMLESGQ</sequence>
<dbReference type="SUPFAM" id="SSF53790">
    <property type="entry name" value="Tetrapyrrole methylase"/>
    <property type="match status" value="1"/>
</dbReference>
<comment type="similarity">
    <text evidence="6">Belongs to the methyltransferase superfamily. RsmI family.</text>
</comment>
<dbReference type="PIRSF" id="PIRSF005917">
    <property type="entry name" value="MTase_YraL"/>
    <property type="match status" value="1"/>
</dbReference>
<reference evidence="8 9" key="1">
    <citation type="submission" date="2023-04" db="EMBL/GenBank/DDBJ databases">
        <title>Genome Sequence of Selenomonas sputigena ATCC 33150.</title>
        <authorList>
            <person name="Miller D.P."/>
            <person name="Anvari S."/>
            <person name="Polson S.W."/>
            <person name="Macdonald M."/>
            <person name="Mcdowell J.V."/>
        </authorList>
    </citation>
    <scope>NUCLEOTIDE SEQUENCE [LARGE SCALE GENOMIC DNA]</scope>
    <source>
        <strain evidence="8 9">ATCC 33150</strain>
    </source>
</reference>
<comment type="caution">
    <text evidence="8">The sequence shown here is derived from an EMBL/GenBank/DDBJ whole genome shotgun (WGS) entry which is preliminary data.</text>
</comment>
<dbReference type="PANTHER" id="PTHR46111:SF1">
    <property type="entry name" value="RIBOSOMAL RNA SMALL SUBUNIT METHYLTRANSFERASE I"/>
    <property type="match status" value="1"/>
</dbReference>
<dbReference type="Gene3D" id="3.40.1010.10">
    <property type="entry name" value="Cobalt-precorrin-4 Transmethylase, Domain 1"/>
    <property type="match status" value="1"/>
</dbReference>
<evidence type="ECO:0000256" key="5">
    <source>
        <dbReference type="ARBA" id="ARBA00022691"/>
    </source>
</evidence>
<dbReference type="InterPro" id="IPR000878">
    <property type="entry name" value="4pyrrol_Mease"/>
</dbReference>
<evidence type="ECO:0000256" key="4">
    <source>
        <dbReference type="ARBA" id="ARBA00022679"/>
    </source>
</evidence>